<feature type="compositionally biased region" description="Basic and acidic residues" evidence="1">
    <location>
        <begin position="560"/>
        <end position="570"/>
    </location>
</feature>
<dbReference type="InterPro" id="IPR025150">
    <property type="entry name" value="GH123_cat"/>
</dbReference>
<sequence>MESCHKKKLFNPTSSIHIHERSNQRSLDHHSHSNHRVHERIRSNSASSYSARDDHECDDASMSNDASMSSSSSCSSFEMDNIQSPSQNQKFKSNPSRHETSSCNEYTRQLPYHPTGIGPGLGGSCSPLRTRNFSFDVVASSSSSLFPDSLPLVSRLRNPQMWLLVQFAPAMSKRILESLDSSIEMEDEESFHPDIDEINEGFHPMATHQEQEQEQLKNRSRNRRVPWASSCAWIALPEGVRLTCARNEVTGVQLRLKSNVAFLLTTDTSNWMLPLGHGPRARVAIDTRFIPPHLLKIEVYVVGCVEDENSNLVMETLQRTGVSNKAAKEHAVYLRIRVGEKLEPGVYELPLRVFTQDAGFCDEYLTWSSSFAVSVVDVQLPTPRNWHFRLDLWQHWTALARGHHVSLWSNRHFELIDRYMALLSEMGQKCLSVVATEMPWAGQQCYMEAQNASALFEHAILEVYEDPAHGVPVSIDFTHFDQLLVLGARHHLDHEIEVFGLLSVWRDPVAGFGAPAELTTHHLRPPSTASAPDSASVADVRHQTALGDSGVTTPAAGTQKPDELGQEHRQSSLPPPSLSAATSQDPVFVIDGWRIRCQDRTTQCVRYLRRVSEIETFIEQFYAHCVALKIADRVRICADEPREVAVFHEQLRFIQRLAPTFRVKLAVNHSEFFTPTYAPPQVADYVPLLPLVCADLDVTRRLANDARARGGHVCWYVCCGPAFPNQFVSSPLVEGELVGYLTFFFELDGFLRWNYCLWPDRPWDDLRWRASMWKVGDMYFVLPGQDGWPVETLRLESLRFAGQAFELLRLAQETLPPAQMQQLQRTITEQILRSNDLEEFGRNAHCAREDLYSVDPLDYQRAKTIILNTLAAAGAVKDSGV</sequence>
<evidence type="ECO:0000313" key="5">
    <source>
        <dbReference type="Proteomes" id="UP001158986"/>
    </source>
</evidence>
<reference evidence="3 5" key="1">
    <citation type="submission" date="2021-11" db="EMBL/GenBank/DDBJ databases">
        <authorList>
            <person name="Islam A."/>
            <person name="Islam S."/>
            <person name="Flora M.S."/>
            <person name="Rahman M."/>
            <person name="Ziaur R.M."/>
            <person name="Epstein J.H."/>
            <person name="Hassan M."/>
            <person name="Klassen M."/>
            <person name="Woodard K."/>
            <person name="Webb A."/>
            <person name="Webby R.J."/>
            <person name="El Zowalaty M.E."/>
        </authorList>
    </citation>
    <scope>NUCLEOTIDE SEQUENCE</scope>
    <source>
        <strain evidence="4">Pbs1</strain>
        <strain evidence="3">Pbs3</strain>
    </source>
</reference>
<feature type="compositionally biased region" description="Polar residues" evidence="1">
    <location>
        <begin position="81"/>
        <end position="94"/>
    </location>
</feature>
<dbReference type="Proteomes" id="UP001158986">
    <property type="component" value="Unassembled WGS sequence"/>
</dbReference>
<evidence type="ECO:0000256" key="1">
    <source>
        <dbReference type="SAM" id="MobiDB-lite"/>
    </source>
</evidence>
<evidence type="ECO:0000313" key="3">
    <source>
        <dbReference type="EMBL" id="CAH0476932.1"/>
    </source>
</evidence>
<dbReference type="EMBL" id="CAKKTJ010000165">
    <property type="protein sequence ID" value="CAH0476932.1"/>
    <property type="molecule type" value="Genomic_DNA"/>
</dbReference>
<dbReference type="EMBL" id="CAKLCB010000309">
    <property type="protein sequence ID" value="CAH0519693.1"/>
    <property type="molecule type" value="Genomic_DNA"/>
</dbReference>
<protein>
    <recommendedName>
        <fullName evidence="2">Glycoside hydrolase 123 catalytic domain-containing protein</fullName>
    </recommendedName>
</protein>
<name>A0AAU9KRK3_9STRA</name>
<evidence type="ECO:0000313" key="4">
    <source>
        <dbReference type="EMBL" id="CAH0519693.1"/>
    </source>
</evidence>
<feature type="compositionally biased region" description="Basic and acidic residues" evidence="1">
    <location>
        <begin position="17"/>
        <end position="31"/>
    </location>
</feature>
<feature type="region of interest" description="Disordered" evidence="1">
    <location>
        <begin position="520"/>
        <end position="582"/>
    </location>
</feature>
<feature type="compositionally biased region" description="Low complexity" evidence="1">
    <location>
        <begin position="60"/>
        <end position="76"/>
    </location>
</feature>
<feature type="domain" description="Glycoside hydrolase 123 catalytic" evidence="2">
    <location>
        <begin position="612"/>
        <end position="810"/>
    </location>
</feature>
<keyword evidence="5" id="KW-1185">Reference proteome</keyword>
<dbReference type="Proteomes" id="UP001160483">
    <property type="component" value="Unassembled WGS sequence"/>
</dbReference>
<gene>
    <name evidence="4" type="ORF">PBS001_LOCUS6212</name>
    <name evidence="3" type="ORF">PBS003_LOCUS3695</name>
</gene>
<organism evidence="3 6">
    <name type="scientific">Peronospora belbahrii</name>
    <dbReference type="NCBI Taxonomy" id="622444"/>
    <lineage>
        <taxon>Eukaryota</taxon>
        <taxon>Sar</taxon>
        <taxon>Stramenopiles</taxon>
        <taxon>Oomycota</taxon>
        <taxon>Peronosporomycetes</taxon>
        <taxon>Peronosporales</taxon>
        <taxon>Peronosporaceae</taxon>
        <taxon>Peronospora</taxon>
    </lineage>
</organism>
<dbReference type="Pfam" id="PF13320">
    <property type="entry name" value="GH123_cat"/>
    <property type="match status" value="2"/>
</dbReference>
<feature type="compositionally biased region" description="Low complexity" evidence="1">
    <location>
        <begin position="525"/>
        <end position="538"/>
    </location>
</feature>
<accession>A0AAU9KRK3</accession>
<feature type="region of interest" description="Disordered" evidence="1">
    <location>
        <begin position="1"/>
        <end position="103"/>
    </location>
</feature>
<proteinExistence type="predicted"/>
<feature type="domain" description="Glycoside hydrolase 123 catalytic" evidence="2">
    <location>
        <begin position="393"/>
        <end position="506"/>
    </location>
</feature>
<evidence type="ECO:0000313" key="6">
    <source>
        <dbReference type="Proteomes" id="UP001160483"/>
    </source>
</evidence>
<comment type="caution">
    <text evidence="3">The sequence shown here is derived from an EMBL/GenBank/DDBJ whole genome shotgun (WGS) entry which is preliminary data.</text>
</comment>
<evidence type="ECO:0000259" key="2">
    <source>
        <dbReference type="Pfam" id="PF13320"/>
    </source>
</evidence>
<dbReference type="AlphaFoldDB" id="A0AAU9KRK3"/>